<dbReference type="RefSeq" id="WP_250828623.1">
    <property type="nucleotide sequence ID" value="NZ_JAMOIL010000034.1"/>
</dbReference>
<feature type="chain" id="PRO_5040724486" evidence="2">
    <location>
        <begin position="23"/>
        <end position="285"/>
    </location>
</feature>
<organism evidence="4 5">
    <name type="scientific">Nocardioides bruguierae</name>
    <dbReference type="NCBI Taxonomy" id="2945102"/>
    <lineage>
        <taxon>Bacteria</taxon>
        <taxon>Bacillati</taxon>
        <taxon>Actinomycetota</taxon>
        <taxon>Actinomycetes</taxon>
        <taxon>Propionibacteriales</taxon>
        <taxon>Nocardioidaceae</taxon>
        <taxon>Nocardioides</taxon>
    </lineage>
</organism>
<dbReference type="InterPro" id="IPR006311">
    <property type="entry name" value="TAT_signal"/>
</dbReference>
<evidence type="ECO:0000313" key="4">
    <source>
        <dbReference type="EMBL" id="MCM0622407.1"/>
    </source>
</evidence>
<dbReference type="EMBL" id="JAMOIL010000034">
    <property type="protein sequence ID" value="MCM0622407.1"/>
    <property type="molecule type" value="Genomic_DNA"/>
</dbReference>
<dbReference type="Proteomes" id="UP001139485">
    <property type="component" value="Unassembled WGS sequence"/>
</dbReference>
<dbReference type="SUPFAM" id="SSF53474">
    <property type="entry name" value="alpha/beta-Hydrolases"/>
    <property type="match status" value="1"/>
</dbReference>
<name>A0A9X2DAM9_9ACTN</name>
<protein>
    <submittedName>
        <fullName evidence="4">Prolyl oligopeptidase family serine peptidase</fullName>
    </submittedName>
</protein>
<keyword evidence="1" id="KW-0378">Hydrolase</keyword>
<evidence type="ECO:0000256" key="2">
    <source>
        <dbReference type="SAM" id="SignalP"/>
    </source>
</evidence>
<feature type="signal peptide" evidence="2">
    <location>
        <begin position="1"/>
        <end position="22"/>
    </location>
</feature>
<dbReference type="AlphaFoldDB" id="A0A9X2DAM9"/>
<dbReference type="PANTHER" id="PTHR48081">
    <property type="entry name" value="AB HYDROLASE SUPERFAMILY PROTEIN C4A8.06C"/>
    <property type="match status" value="1"/>
</dbReference>
<dbReference type="PROSITE" id="PS51318">
    <property type="entry name" value="TAT"/>
    <property type="match status" value="1"/>
</dbReference>
<reference evidence="4" key="1">
    <citation type="submission" date="2022-05" db="EMBL/GenBank/DDBJ databases">
        <authorList>
            <person name="Tuo L."/>
        </authorList>
    </citation>
    <scope>NUCLEOTIDE SEQUENCE</scope>
    <source>
        <strain evidence="4">BSK12Z-4</strain>
    </source>
</reference>
<proteinExistence type="predicted"/>
<keyword evidence="2" id="KW-0732">Signal</keyword>
<dbReference type="InterPro" id="IPR050300">
    <property type="entry name" value="GDXG_lipolytic_enzyme"/>
</dbReference>
<keyword evidence="5" id="KW-1185">Reference proteome</keyword>
<evidence type="ECO:0000256" key="1">
    <source>
        <dbReference type="ARBA" id="ARBA00022801"/>
    </source>
</evidence>
<feature type="domain" description="BD-FAE-like" evidence="3">
    <location>
        <begin position="63"/>
        <end position="241"/>
    </location>
</feature>
<evidence type="ECO:0000313" key="5">
    <source>
        <dbReference type="Proteomes" id="UP001139485"/>
    </source>
</evidence>
<dbReference type="InterPro" id="IPR049492">
    <property type="entry name" value="BD-FAE-like_dom"/>
</dbReference>
<dbReference type="Pfam" id="PF20434">
    <property type="entry name" value="BD-FAE"/>
    <property type="match status" value="1"/>
</dbReference>
<comment type="caution">
    <text evidence="4">The sequence shown here is derived from an EMBL/GenBank/DDBJ whole genome shotgun (WGS) entry which is preliminary data.</text>
</comment>
<gene>
    <name evidence="4" type="ORF">M8330_19125</name>
</gene>
<dbReference type="InterPro" id="IPR029058">
    <property type="entry name" value="AB_hydrolase_fold"/>
</dbReference>
<sequence length="285" mass="28597">MPLTRRHLLTALGAVTASIGLAACTRPPEVPAVSDPAATGPVRLTYGDDPSQVAELTVPGGTPVGVAVLLHGGFWRAQYGVEYAQPLAPSLVDRGWATLVPEYRRVGNGGGVPQTLDDVAAALALLTDDAAIEAAVGAPLPLDTVVGIGHSAGGHLITWAAGPGGPGVLTHVISQAGVLDLAGATRENLGGGAVTDFLGHAFGDGQADEAVDPLSQVPLDVPVWCVHAGGDTTVPLTQSQAYVDAATGAGATAALVEVDGDHFTVIDPDSDAWARTLEIVDGLAG</sequence>
<dbReference type="Gene3D" id="3.40.50.1820">
    <property type="entry name" value="alpha/beta hydrolase"/>
    <property type="match status" value="1"/>
</dbReference>
<dbReference type="PROSITE" id="PS51257">
    <property type="entry name" value="PROKAR_LIPOPROTEIN"/>
    <property type="match status" value="1"/>
</dbReference>
<dbReference type="PANTHER" id="PTHR48081:SF33">
    <property type="entry name" value="KYNURENINE FORMAMIDASE"/>
    <property type="match status" value="1"/>
</dbReference>
<evidence type="ECO:0000259" key="3">
    <source>
        <dbReference type="Pfam" id="PF20434"/>
    </source>
</evidence>
<dbReference type="GO" id="GO:0016787">
    <property type="term" value="F:hydrolase activity"/>
    <property type="evidence" value="ECO:0007669"/>
    <property type="project" value="UniProtKB-KW"/>
</dbReference>
<accession>A0A9X2DAM9</accession>